<sequence length="481" mass="53529">MIRLLLSACVLQMAFVTLRAQEGVTFVDHQGPPPGGKEYVPRPPPEAGQYLRQTMDKLENGFIPARPFKIWALGSSYTHMLGNGEVWQEEIPKRFPKAPSIEYKKMVGNSCPWLYLRGWARHLVYADQPDLFITYTIGDPKDLDLLLADIRKHTTADILVPSIHWRMRDEPNWGKSEDAVDQKVAALREVCAKHGAEFVENRRDWGAYLQENGLPIQPLLKDAVHQNGYGAHIINANILSHLRRPSIYPKSAVREKRVSAKELAGSAKGFRLEGEDLVSSSTGATVKVTFEGNRVELIGVSAADAGKLKVRIDGMDAGEAPCFLATYILGDKRNTKTLKTDNPRDMSPHGVTLGDRQIPQEWTILMTSDVGDYTLTGSVTGKDGDGNAFKPFTSASAQIQIEPELWRRAERNRKGDQFTFSVQRVTVPEVSFVPPEGGEAGVFRIRLANMLKNGPHTVELITVDVNPVRIRAVDVFQPPMK</sequence>
<dbReference type="Gene3D" id="2.60.120.260">
    <property type="entry name" value="Galactose-binding domain-like"/>
    <property type="match status" value="1"/>
</dbReference>
<evidence type="ECO:0008006" key="4">
    <source>
        <dbReference type="Google" id="ProtNLM"/>
    </source>
</evidence>
<organism evidence="2 3">
    <name type="scientific">Prosthecobacter fusiformis</name>
    <dbReference type="NCBI Taxonomy" id="48464"/>
    <lineage>
        <taxon>Bacteria</taxon>
        <taxon>Pseudomonadati</taxon>
        <taxon>Verrucomicrobiota</taxon>
        <taxon>Verrucomicrobiia</taxon>
        <taxon>Verrucomicrobiales</taxon>
        <taxon>Verrucomicrobiaceae</taxon>
        <taxon>Prosthecobacter</taxon>
    </lineage>
</organism>
<evidence type="ECO:0000256" key="1">
    <source>
        <dbReference type="SAM" id="SignalP"/>
    </source>
</evidence>
<feature type="chain" id="PRO_5020813807" description="SGNH/GDSL hydrolase family protein" evidence="1">
    <location>
        <begin position="21"/>
        <end position="481"/>
    </location>
</feature>
<protein>
    <recommendedName>
        <fullName evidence="4">SGNH/GDSL hydrolase family protein</fullName>
    </recommendedName>
</protein>
<comment type="caution">
    <text evidence="2">The sequence shown here is derived from an EMBL/GenBank/DDBJ whole genome shotgun (WGS) entry which is preliminary data.</text>
</comment>
<dbReference type="RefSeq" id="WP_133792765.1">
    <property type="nucleotide sequence ID" value="NZ_SOCA01000001.1"/>
</dbReference>
<dbReference type="InterPro" id="IPR036514">
    <property type="entry name" value="SGNH_hydro_sf"/>
</dbReference>
<evidence type="ECO:0000313" key="2">
    <source>
        <dbReference type="EMBL" id="TDU80767.1"/>
    </source>
</evidence>
<feature type="signal peptide" evidence="1">
    <location>
        <begin position="1"/>
        <end position="20"/>
    </location>
</feature>
<name>A0A4R7SRI0_9BACT</name>
<dbReference type="OrthoDB" id="436882at2"/>
<dbReference type="AlphaFoldDB" id="A0A4R7SRI0"/>
<keyword evidence="1" id="KW-0732">Signal</keyword>
<reference evidence="2 3" key="1">
    <citation type="submission" date="2019-03" db="EMBL/GenBank/DDBJ databases">
        <title>Genomic Encyclopedia of Archaeal and Bacterial Type Strains, Phase II (KMG-II): from individual species to whole genera.</title>
        <authorList>
            <person name="Goeker M."/>
        </authorList>
    </citation>
    <scope>NUCLEOTIDE SEQUENCE [LARGE SCALE GENOMIC DNA]</scope>
    <source>
        <strain evidence="2 3">ATCC 25309</strain>
    </source>
</reference>
<dbReference type="Gene3D" id="3.40.50.1110">
    <property type="entry name" value="SGNH hydrolase"/>
    <property type="match status" value="1"/>
</dbReference>
<evidence type="ECO:0000313" key="3">
    <source>
        <dbReference type="Proteomes" id="UP000295662"/>
    </source>
</evidence>
<dbReference type="SUPFAM" id="SSF52266">
    <property type="entry name" value="SGNH hydrolase"/>
    <property type="match status" value="1"/>
</dbReference>
<dbReference type="EMBL" id="SOCA01000001">
    <property type="protein sequence ID" value="TDU80767.1"/>
    <property type="molecule type" value="Genomic_DNA"/>
</dbReference>
<dbReference type="Proteomes" id="UP000295662">
    <property type="component" value="Unassembled WGS sequence"/>
</dbReference>
<keyword evidence="3" id="KW-1185">Reference proteome</keyword>
<gene>
    <name evidence="2" type="ORF">EI77_00064</name>
</gene>
<proteinExistence type="predicted"/>
<accession>A0A4R7SRI0</accession>
<dbReference type="GO" id="GO:0016788">
    <property type="term" value="F:hydrolase activity, acting on ester bonds"/>
    <property type="evidence" value="ECO:0007669"/>
    <property type="project" value="UniProtKB-ARBA"/>
</dbReference>